<dbReference type="AlphaFoldDB" id="A0AAX6H1B3"/>
<sequence length="410" mass="46372">MIHLKRLIEETSESSSSAKSAIIPREEEKSFVDAFSDPLCNLNLKETSEFVKALPMAATNAKSSSNNSRERRMEVPSTPGRPLFSFATPGSLLRKSVPSKWDDAEKWVISSPCHEQHFPPPHAAAESSEPAKVSKQLKHNGVPTEAVLKDKFTDNLYPPCNNFRFSDPTREGFLFGHSYSESVEGASAEVVSRVHHRDVGTEITPLGSLAATRCHTPIKISSPARHNTPYDMSGPLVACTTALDIAELKDCHFAKLRLSAQYGSLVPSWSSREEEEEEVSKSLRHSETGRGRKSFAESRARIWEEEERTKSCERYQREEARVQAWVNLQHAKAEERSRKLEVKIQNMRSNLEEKLMKRMTMVQRRAEEMREAAQLQHSQEILRASEHAQKMRSQCYSRTSCGCFPCSNHI</sequence>
<evidence type="ECO:0000313" key="7">
    <source>
        <dbReference type="Proteomes" id="UP001140949"/>
    </source>
</evidence>
<dbReference type="PANTHER" id="PTHR31471">
    <property type="entry name" value="OS02G0116800 PROTEIN"/>
    <property type="match status" value="1"/>
</dbReference>
<evidence type="ECO:0000256" key="2">
    <source>
        <dbReference type="SAM" id="Coils"/>
    </source>
</evidence>
<dbReference type="InterPro" id="IPR005516">
    <property type="entry name" value="Remorin_C"/>
</dbReference>
<evidence type="ECO:0000256" key="1">
    <source>
        <dbReference type="ARBA" id="ARBA00005711"/>
    </source>
</evidence>
<gene>
    <name evidence="5" type="ORF">M6B38_180025</name>
    <name evidence="6" type="ORF">M6B38_334915</name>
</gene>
<evidence type="ECO:0000313" key="6">
    <source>
        <dbReference type="EMBL" id="KAJ6834582.1"/>
    </source>
</evidence>
<feature type="compositionally biased region" description="Low complexity" evidence="3">
    <location>
        <begin position="13"/>
        <end position="23"/>
    </location>
</feature>
<keyword evidence="7" id="KW-1185">Reference proteome</keyword>
<keyword evidence="2" id="KW-0175">Coiled coil</keyword>
<evidence type="ECO:0000259" key="4">
    <source>
        <dbReference type="Pfam" id="PF03763"/>
    </source>
</evidence>
<feature type="coiled-coil region" evidence="2">
    <location>
        <begin position="330"/>
        <end position="372"/>
    </location>
</feature>
<organism evidence="6 7">
    <name type="scientific">Iris pallida</name>
    <name type="common">Sweet iris</name>
    <dbReference type="NCBI Taxonomy" id="29817"/>
    <lineage>
        <taxon>Eukaryota</taxon>
        <taxon>Viridiplantae</taxon>
        <taxon>Streptophyta</taxon>
        <taxon>Embryophyta</taxon>
        <taxon>Tracheophyta</taxon>
        <taxon>Spermatophyta</taxon>
        <taxon>Magnoliopsida</taxon>
        <taxon>Liliopsida</taxon>
        <taxon>Asparagales</taxon>
        <taxon>Iridaceae</taxon>
        <taxon>Iridoideae</taxon>
        <taxon>Irideae</taxon>
        <taxon>Iris</taxon>
    </lineage>
</organism>
<dbReference type="EMBL" id="JANAVB010014260">
    <property type="protein sequence ID" value="KAJ6834582.1"/>
    <property type="molecule type" value="Genomic_DNA"/>
</dbReference>
<feature type="region of interest" description="Disordered" evidence="3">
    <location>
        <begin position="1"/>
        <end position="24"/>
    </location>
</feature>
<evidence type="ECO:0000256" key="3">
    <source>
        <dbReference type="SAM" id="MobiDB-lite"/>
    </source>
</evidence>
<protein>
    <recommendedName>
        <fullName evidence="4">Remorin C-terminal domain-containing protein</fullName>
    </recommendedName>
</protein>
<feature type="compositionally biased region" description="Low complexity" evidence="3">
    <location>
        <begin position="58"/>
        <end position="67"/>
    </location>
</feature>
<proteinExistence type="inferred from homology"/>
<dbReference type="EMBL" id="JANAVB010035417">
    <property type="protein sequence ID" value="KAJ6805615.1"/>
    <property type="molecule type" value="Genomic_DNA"/>
</dbReference>
<feature type="domain" description="Remorin C-terminal" evidence="4">
    <location>
        <begin position="296"/>
        <end position="394"/>
    </location>
</feature>
<reference evidence="6" key="2">
    <citation type="submission" date="2023-04" db="EMBL/GenBank/DDBJ databases">
        <authorList>
            <person name="Bruccoleri R.E."/>
            <person name="Oakeley E.J."/>
            <person name="Faust A.-M."/>
            <person name="Dessus-Babus S."/>
            <person name="Altorfer M."/>
            <person name="Burckhardt D."/>
            <person name="Oertli M."/>
            <person name="Naumann U."/>
            <person name="Petersen F."/>
            <person name="Wong J."/>
        </authorList>
    </citation>
    <scope>NUCLEOTIDE SEQUENCE</scope>
    <source>
        <strain evidence="6">GSM-AAB239-AS_SAM_17_03QT</strain>
        <tissue evidence="6">Leaf</tissue>
    </source>
</reference>
<feature type="region of interest" description="Disordered" evidence="3">
    <location>
        <begin position="269"/>
        <end position="296"/>
    </location>
</feature>
<dbReference type="Proteomes" id="UP001140949">
    <property type="component" value="Unassembled WGS sequence"/>
</dbReference>
<comment type="caution">
    <text evidence="6">The sequence shown here is derived from an EMBL/GenBank/DDBJ whole genome shotgun (WGS) entry which is preliminary data.</text>
</comment>
<name>A0AAX6H1B3_IRIPA</name>
<evidence type="ECO:0000313" key="5">
    <source>
        <dbReference type="EMBL" id="KAJ6805615.1"/>
    </source>
</evidence>
<dbReference type="PANTHER" id="PTHR31471:SF3">
    <property type="entry name" value="OS11G0616300 PROTEIN"/>
    <property type="match status" value="1"/>
</dbReference>
<comment type="similarity">
    <text evidence="1">Belongs to the remorin family.</text>
</comment>
<dbReference type="Pfam" id="PF03763">
    <property type="entry name" value="Remorin_C"/>
    <property type="match status" value="1"/>
</dbReference>
<reference evidence="6" key="1">
    <citation type="journal article" date="2023" name="GigaByte">
        <title>Genome assembly of the bearded iris, Iris pallida Lam.</title>
        <authorList>
            <person name="Bruccoleri R.E."/>
            <person name="Oakeley E.J."/>
            <person name="Faust A.M.E."/>
            <person name="Altorfer M."/>
            <person name="Dessus-Babus S."/>
            <person name="Burckhardt D."/>
            <person name="Oertli M."/>
            <person name="Naumann U."/>
            <person name="Petersen F."/>
            <person name="Wong J."/>
        </authorList>
    </citation>
    <scope>NUCLEOTIDE SEQUENCE</scope>
    <source>
        <strain evidence="6">GSM-AAB239-AS_SAM_17_03QT</strain>
    </source>
</reference>
<feature type="compositionally biased region" description="Basic and acidic residues" evidence="3">
    <location>
        <begin position="279"/>
        <end position="296"/>
    </location>
</feature>
<feature type="region of interest" description="Disordered" evidence="3">
    <location>
        <begin position="58"/>
        <end position="81"/>
    </location>
</feature>
<accession>A0AAX6H1B3</accession>